<dbReference type="AlphaFoldDB" id="A0A4Z0BCR7"/>
<reference evidence="1 2" key="1">
    <citation type="submission" date="2019-03" db="EMBL/GenBank/DDBJ databases">
        <title>Ramlibacter sp. 18x22-1, whole genome shotgun sequence.</title>
        <authorList>
            <person name="Zhang X."/>
            <person name="Feng G."/>
            <person name="Zhu H."/>
        </authorList>
    </citation>
    <scope>NUCLEOTIDE SEQUENCE [LARGE SCALE GENOMIC DNA]</scope>
    <source>
        <strain evidence="1 2">18x22-1</strain>
    </source>
</reference>
<comment type="caution">
    <text evidence="1">The sequence shown here is derived from an EMBL/GenBank/DDBJ whole genome shotgun (WGS) entry which is preliminary data.</text>
</comment>
<keyword evidence="2" id="KW-1185">Reference proteome</keyword>
<dbReference type="SUPFAM" id="SSF56059">
    <property type="entry name" value="Glutathione synthetase ATP-binding domain-like"/>
    <property type="match status" value="1"/>
</dbReference>
<accession>A0A4Z0BCR7</accession>
<proteinExistence type="predicted"/>
<dbReference type="Gene3D" id="3.30.470.20">
    <property type="entry name" value="ATP-grasp fold, B domain"/>
    <property type="match status" value="1"/>
</dbReference>
<protein>
    <recommendedName>
        <fullName evidence="3">ATP-grasp domain-containing protein</fullName>
    </recommendedName>
</protein>
<dbReference type="RefSeq" id="WP_135251481.1">
    <property type="nucleotide sequence ID" value="NZ_SMLK01000009.1"/>
</dbReference>
<dbReference type="EMBL" id="SMLK01000009">
    <property type="protein sequence ID" value="TFY97066.1"/>
    <property type="molecule type" value="Genomic_DNA"/>
</dbReference>
<dbReference type="Proteomes" id="UP000297839">
    <property type="component" value="Unassembled WGS sequence"/>
</dbReference>
<name>A0A4Z0BCR7_9BURK</name>
<evidence type="ECO:0000313" key="1">
    <source>
        <dbReference type="EMBL" id="TFY97066.1"/>
    </source>
</evidence>
<gene>
    <name evidence="1" type="ORF">EZ216_19590</name>
</gene>
<organism evidence="1 2">
    <name type="scientific">Ramlibacter humi</name>
    <dbReference type="NCBI Taxonomy" id="2530451"/>
    <lineage>
        <taxon>Bacteria</taxon>
        <taxon>Pseudomonadati</taxon>
        <taxon>Pseudomonadota</taxon>
        <taxon>Betaproteobacteria</taxon>
        <taxon>Burkholderiales</taxon>
        <taxon>Comamonadaceae</taxon>
        <taxon>Ramlibacter</taxon>
    </lineage>
</organism>
<evidence type="ECO:0000313" key="2">
    <source>
        <dbReference type="Proteomes" id="UP000297839"/>
    </source>
</evidence>
<evidence type="ECO:0008006" key="3">
    <source>
        <dbReference type="Google" id="ProtNLM"/>
    </source>
</evidence>
<dbReference type="OrthoDB" id="9116800at2"/>
<sequence>MAYINAFLTHFRAVQEWGRSTQASIELDVMNFEMEVKCRGRYYHLFPQFVGAINGRFFNMPALTPDTGGFIGWLPYRLVKYELARDKLYFKTFVREAGLLTPASWDLAAESPSPNRDYILKRSMGSFGYELAGPFRAGTAPPKGRLATGNGTVFAEQFIRGRSLKVWYWGQRAFFAHLREPSEVLADGSSTVHALVDQRLKSGHNADLETYKERHVVQDCLAFQDLALADVPKKGTSVLVDYRYGREYRPAASSLQSDNEMALIPAPAMQAIEAAGSRFAAKLLENMPAPVAYSLDGVIDEEGQVWWLEANSNPAFPPEGYAAMFGDLFGG</sequence>